<dbReference type="GO" id="GO:0009267">
    <property type="term" value="P:cellular response to starvation"/>
    <property type="evidence" value="ECO:0007669"/>
    <property type="project" value="TreeGrafter"/>
</dbReference>
<dbReference type="GeneID" id="36513825"/>
<dbReference type="GO" id="GO:0098588">
    <property type="term" value="C:bounding membrane of organelle"/>
    <property type="evidence" value="ECO:0007669"/>
    <property type="project" value="UniProtKB-ARBA"/>
</dbReference>
<dbReference type="Gene3D" id="1.25.40.10">
    <property type="entry name" value="Tetratricopeptide repeat domain"/>
    <property type="match status" value="1"/>
</dbReference>
<evidence type="ECO:0000256" key="3">
    <source>
        <dbReference type="PROSITE-ProRule" id="PRU01006"/>
    </source>
</evidence>
<dbReference type="RefSeq" id="XP_024662402.1">
    <property type="nucleotide sequence ID" value="XM_024806634.1"/>
</dbReference>
<evidence type="ECO:0000256" key="1">
    <source>
        <dbReference type="ARBA" id="ARBA00022448"/>
    </source>
</evidence>
<proteinExistence type="predicted"/>
<dbReference type="Proteomes" id="UP000238350">
    <property type="component" value="Unassembled WGS sequence"/>
</dbReference>
<dbReference type="Pfam" id="PF23411">
    <property type="entry name" value="Beta-prop_Vps41"/>
    <property type="match status" value="1"/>
</dbReference>
<dbReference type="InterPro" id="IPR045111">
    <property type="entry name" value="Vps41/Vps8"/>
</dbReference>
<comment type="caution">
    <text evidence="6">The sequence shown here is derived from an EMBL/GenBank/DDBJ whole genome shotgun (WGS) entry which is preliminary data.</text>
</comment>
<feature type="compositionally biased region" description="Basic and acidic residues" evidence="4">
    <location>
        <begin position="7"/>
        <end position="21"/>
    </location>
</feature>
<dbReference type="GO" id="GO:0005770">
    <property type="term" value="C:late endosome"/>
    <property type="evidence" value="ECO:0007669"/>
    <property type="project" value="TreeGrafter"/>
</dbReference>
<evidence type="ECO:0000313" key="6">
    <source>
        <dbReference type="EMBL" id="PRT52456.1"/>
    </source>
</evidence>
<evidence type="ECO:0000313" key="7">
    <source>
        <dbReference type="Proteomes" id="UP000238350"/>
    </source>
</evidence>
<dbReference type="GO" id="GO:0016236">
    <property type="term" value="P:macroautophagy"/>
    <property type="evidence" value="ECO:0007669"/>
    <property type="project" value="TreeGrafter"/>
</dbReference>
<dbReference type="InterPro" id="IPR000547">
    <property type="entry name" value="Clathrin_H-chain/VPS_repeat"/>
</dbReference>
<dbReference type="PROSITE" id="PS50236">
    <property type="entry name" value="CHCR"/>
    <property type="match status" value="1"/>
</dbReference>
<dbReference type="Gene3D" id="2.130.10.10">
    <property type="entry name" value="YVTN repeat-like/Quinoprotein amine dehydrogenase"/>
    <property type="match status" value="1"/>
</dbReference>
<dbReference type="GO" id="GO:0030897">
    <property type="term" value="C:HOPS complex"/>
    <property type="evidence" value="ECO:0007669"/>
    <property type="project" value="TreeGrafter"/>
</dbReference>
<gene>
    <name evidence="6" type="ORF">B9G98_00076</name>
</gene>
<reference evidence="6 7" key="1">
    <citation type="submission" date="2017-04" db="EMBL/GenBank/DDBJ databases">
        <title>Genome sequencing of [Candida] sorbophila.</title>
        <authorList>
            <person name="Ahn J.O."/>
        </authorList>
    </citation>
    <scope>NUCLEOTIDE SEQUENCE [LARGE SCALE GENOMIC DNA]</scope>
    <source>
        <strain evidence="6 7">DS02</strain>
    </source>
</reference>
<dbReference type="SUPFAM" id="SSF50978">
    <property type="entry name" value="WD40 repeat-like"/>
    <property type="match status" value="1"/>
</dbReference>
<feature type="domain" description="Vps41 beta-propeller" evidence="5">
    <location>
        <begin position="51"/>
        <end position="350"/>
    </location>
</feature>
<feature type="repeat" description="CHCR" evidence="3">
    <location>
        <begin position="558"/>
        <end position="701"/>
    </location>
</feature>
<organism evidence="6 7">
    <name type="scientific">Wickerhamiella sorbophila</name>
    <dbReference type="NCBI Taxonomy" id="45607"/>
    <lineage>
        <taxon>Eukaryota</taxon>
        <taxon>Fungi</taxon>
        <taxon>Dikarya</taxon>
        <taxon>Ascomycota</taxon>
        <taxon>Saccharomycotina</taxon>
        <taxon>Dipodascomycetes</taxon>
        <taxon>Dipodascales</taxon>
        <taxon>Trichomonascaceae</taxon>
        <taxon>Wickerhamiella</taxon>
    </lineage>
</organism>
<sequence length="838" mass="93101">MEDSQGDVEKAPESESTKWEQETSGSEENVTDNETSSSDGDEEEEEPMFSYSRITGLPPTFFHKDAVSCVLIHESVYVFATHSGIVHLANTDMTPLRTVRNHRASIVDISCDGQYVATASIDGTVVILSITDTQDVVPASFNRPVHCVALDPNYKNTKCYLSGGTAGTVIKSEKGWLRGKKDTVLYESTSTVLAIKWCGTRAIWCTEEGIIVYDTSSSTILQRISRLPNSPQANLYRPQITPSSIDSRVLVGWGSSIWILDLESPDIVLSSFNVEWLLSGLTFFHDNILLLCSRLAEEPELRLMDYTGSETYADELSLVDYSRLGPNDYHLQGSGPFYLVSAKDAVIARERDVKDHVDWLMGRGQFVEAYNSSEKVCDDPTRKRIGLKAVESLIELQSWTDAGKLLKSVLGPDDANEWEIWSKRFLDHAHYFSLGDNLPSDLAGLDDVRTSILEHAATTSSKKLLEYVQNWDFSLYDSQSVLSEVESSTDPTIIDARARLHRQTGDPLRAVEDYLKLGSSNAFKVTSECYLWGDTLPLLAKILRAGSEPDIQSRLSVLVANNLQVSPKKVVEELQNAKEDQLLLWYLELLGSENELLIRPFGDLLVKLYGEFARDKLKVFLTRNDNYNLSVAIQVCDSKQYTEELVYLLGRVGQTQKALGLLLDELNAVEQAVEFAAQHDEAELWNTLIMHSTSKPELVIRLLRCPQVSPVQVLLKVPEHLQIPGLKKSLLQIFENQSAVIDLNYGALAVFRSESKSLLTGLQKSRHAGVKVDAPDDMLDGGGLLVQGEKIMPISELDPQGEIKFGFSTLSNKIRKLARLITFASTNNPAPTASHAAA</sequence>
<dbReference type="GO" id="GO:0006623">
    <property type="term" value="P:protein targeting to vacuole"/>
    <property type="evidence" value="ECO:0007669"/>
    <property type="project" value="InterPro"/>
</dbReference>
<keyword evidence="7" id="KW-1185">Reference proteome</keyword>
<dbReference type="PANTHER" id="PTHR12616">
    <property type="entry name" value="VACUOLAR PROTEIN SORTING VPS41"/>
    <property type="match status" value="1"/>
</dbReference>
<dbReference type="InterPro" id="IPR057780">
    <property type="entry name" value="Beta-prop_Vps41"/>
</dbReference>
<protein>
    <submittedName>
        <fullName evidence="6">Vacuolar protein sorting-associated protein 41</fullName>
    </submittedName>
</protein>
<dbReference type="STRING" id="45607.A0A2T0FBT4"/>
<evidence type="ECO:0000256" key="4">
    <source>
        <dbReference type="SAM" id="MobiDB-lite"/>
    </source>
</evidence>
<name>A0A2T0FBT4_9ASCO</name>
<accession>A0A2T0FBT4</accession>
<dbReference type="InterPro" id="IPR011990">
    <property type="entry name" value="TPR-like_helical_dom_sf"/>
</dbReference>
<evidence type="ECO:0000256" key="2">
    <source>
        <dbReference type="ARBA" id="ARBA00022927"/>
    </source>
</evidence>
<dbReference type="GO" id="GO:0034058">
    <property type="term" value="P:endosomal vesicle fusion"/>
    <property type="evidence" value="ECO:0007669"/>
    <property type="project" value="TreeGrafter"/>
</dbReference>
<feature type="region of interest" description="Disordered" evidence="4">
    <location>
        <begin position="1"/>
        <end position="49"/>
    </location>
</feature>
<dbReference type="AlphaFoldDB" id="A0A2T0FBT4"/>
<dbReference type="OrthoDB" id="244107at2759"/>
<dbReference type="SMART" id="SM00299">
    <property type="entry name" value="CLH"/>
    <property type="match status" value="1"/>
</dbReference>
<keyword evidence="1" id="KW-0813">Transport</keyword>
<evidence type="ECO:0000259" key="5">
    <source>
        <dbReference type="Pfam" id="PF23411"/>
    </source>
</evidence>
<dbReference type="Pfam" id="PF23556">
    <property type="entry name" value="TPR_Vps41"/>
    <property type="match status" value="1"/>
</dbReference>
<dbReference type="InterPro" id="IPR036322">
    <property type="entry name" value="WD40_repeat_dom_sf"/>
</dbReference>
<dbReference type="EMBL" id="NDIQ01000001">
    <property type="protein sequence ID" value="PRT52456.1"/>
    <property type="molecule type" value="Genomic_DNA"/>
</dbReference>
<keyword evidence="2" id="KW-0653">Protein transport</keyword>
<dbReference type="PANTHER" id="PTHR12616:SF1">
    <property type="entry name" value="VACUOLAR PROTEIN SORTING-ASSOCIATED PROTEIN 41 HOMOLOG"/>
    <property type="match status" value="1"/>
</dbReference>
<dbReference type="InterPro" id="IPR015943">
    <property type="entry name" value="WD40/YVTN_repeat-like_dom_sf"/>
</dbReference>